<dbReference type="EMBL" id="DYVL01000229">
    <property type="protein sequence ID" value="HJG14447.1"/>
    <property type="molecule type" value="Genomic_DNA"/>
</dbReference>
<dbReference type="Proteomes" id="UP000747074">
    <property type="component" value="Unassembled WGS sequence"/>
</dbReference>
<dbReference type="GO" id="GO:0016758">
    <property type="term" value="F:hexosyltransferase activity"/>
    <property type="evidence" value="ECO:0007669"/>
    <property type="project" value="UniProtKB-ARBA"/>
</dbReference>
<feature type="domain" description="Glycosyltransferase 2-like" evidence="3">
    <location>
        <begin position="1"/>
        <end position="106"/>
    </location>
</feature>
<reference evidence="4" key="2">
    <citation type="submission" date="2021-09" db="EMBL/GenBank/DDBJ databases">
        <authorList>
            <person name="Gilroy R."/>
        </authorList>
    </citation>
    <scope>NUCLEOTIDE SEQUENCE</scope>
    <source>
        <strain evidence="4">CHK154-13316</strain>
    </source>
</reference>
<dbReference type="Pfam" id="PF00535">
    <property type="entry name" value="Glycos_transf_2"/>
    <property type="match status" value="1"/>
</dbReference>
<dbReference type="Gene3D" id="3.90.550.10">
    <property type="entry name" value="Spore Coat Polysaccharide Biosynthesis Protein SpsA, Chain A"/>
    <property type="match status" value="1"/>
</dbReference>
<dbReference type="CDD" id="cd00761">
    <property type="entry name" value="Glyco_tranf_GTA_type"/>
    <property type="match status" value="1"/>
</dbReference>
<comment type="caution">
    <text evidence="4">The sequence shown here is derived from an EMBL/GenBank/DDBJ whole genome shotgun (WGS) entry which is preliminary data.</text>
</comment>
<dbReference type="PANTHER" id="PTHR22916">
    <property type="entry name" value="GLYCOSYLTRANSFERASE"/>
    <property type="match status" value="1"/>
</dbReference>
<evidence type="ECO:0000313" key="5">
    <source>
        <dbReference type="Proteomes" id="UP000747074"/>
    </source>
</evidence>
<evidence type="ECO:0000256" key="1">
    <source>
        <dbReference type="ARBA" id="ARBA00022676"/>
    </source>
</evidence>
<evidence type="ECO:0000259" key="3">
    <source>
        <dbReference type="Pfam" id="PF00535"/>
    </source>
</evidence>
<dbReference type="AlphaFoldDB" id="A0A921IAX2"/>
<keyword evidence="2" id="KW-0808">Transferase</keyword>
<proteinExistence type="predicted"/>
<name>A0A921IAX2_9BACE</name>
<evidence type="ECO:0000313" key="4">
    <source>
        <dbReference type="EMBL" id="HJG14447.1"/>
    </source>
</evidence>
<evidence type="ECO:0000256" key="2">
    <source>
        <dbReference type="ARBA" id="ARBA00022679"/>
    </source>
</evidence>
<accession>A0A921IAX2</accession>
<reference evidence="4" key="1">
    <citation type="journal article" date="2021" name="PeerJ">
        <title>Extensive microbial diversity within the chicken gut microbiome revealed by metagenomics and culture.</title>
        <authorList>
            <person name="Gilroy R."/>
            <person name="Ravi A."/>
            <person name="Getino M."/>
            <person name="Pursley I."/>
            <person name="Horton D.L."/>
            <person name="Alikhan N.F."/>
            <person name="Baker D."/>
            <person name="Gharbi K."/>
            <person name="Hall N."/>
            <person name="Watson M."/>
            <person name="Adriaenssens E.M."/>
            <person name="Foster-Nyarko E."/>
            <person name="Jarju S."/>
            <person name="Secka A."/>
            <person name="Antonio M."/>
            <person name="Oren A."/>
            <person name="Chaudhuri R.R."/>
            <person name="La Ragione R."/>
            <person name="Hildebrand F."/>
            <person name="Pallen M.J."/>
        </authorList>
    </citation>
    <scope>NUCLEOTIDE SEQUENCE</scope>
    <source>
        <strain evidence="4">CHK154-13316</strain>
    </source>
</reference>
<dbReference type="InterPro" id="IPR001173">
    <property type="entry name" value="Glyco_trans_2-like"/>
</dbReference>
<keyword evidence="1" id="KW-0328">Glycosyltransferase</keyword>
<protein>
    <submittedName>
        <fullName evidence="4">Glycosyltransferase</fullName>
    </submittedName>
</protein>
<dbReference type="InterPro" id="IPR029044">
    <property type="entry name" value="Nucleotide-diphossugar_trans"/>
</dbReference>
<gene>
    <name evidence="4" type="ORF">K8V07_21315</name>
</gene>
<feature type="non-terminal residue" evidence="4">
    <location>
        <position position="1"/>
    </location>
</feature>
<dbReference type="PANTHER" id="PTHR22916:SF51">
    <property type="entry name" value="GLYCOSYLTRANSFERASE EPSH-RELATED"/>
    <property type="match status" value="1"/>
</dbReference>
<sequence>IDSVLTQDFDDFEILLINDGSTDRSGMLCDEYAGRYDNVHAFHKKNEGVSIARNKGIELAQGEYVIFVDSDDWLEKDALSYLMNQEKKADLIFFGSVFRSVNENVIFYCPRFCIYNGIKEVQEGLLDLIINPKYPDYLGFTWNKVFKHCILKEYNIRFVGNLSYREDEAFTLQYAAHCSDLVTLPGIVYNYRVSNLGLTGKWHSKDEFLLLSHAYLACLTFYTDKKIQEYIASQIARNYLNAIKRTVNVKERNLIIEKLWMFYHNENVSYMTLKIKSVYRYLLGLSSDGFMKIYMNVKLLFK</sequence>
<organism evidence="4 5">
    <name type="scientific">Bacteroides xylanisolvens</name>
    <dbReference type="NCBI Taxonomy" id="371601"/>
    <lineage>
        <taxon>Bacteria</taxon>
        <taxon>Pseudomonadati</taxon>
        <taxon>Bacteroidota</taxon>
        <taxon>Bacteroidia</taxon>
        <taxon>Bacteroidales</taxon>
        <taxon>Bacteroidaceae</taxon>
        <taxon>Bacteroides</taxon>
    </lineage>
</organism>
<dbReference type="SUPFAM" id="SSF53448">
    <property type="entry name" value="Nucleotide-diphospho-sugar transferases"/>
    <property type="match status" value="1"/>
</dbReference>